<feature type="region of interest" description="Disordered" evidence="3">
    <location>
        <begin position="419"/>
        <end position="453"/>
    </location>
</feature>
<dbReference type="PANTHER" id="PTHR22792:SF132">
    <property type="entry name" value="LA-RELATED PROTEIN 1"/>
    <property type="match status" value="1"/>
</dbReference>
<feature type="compositionally biased region" description="Basic and acidic residues" evidence="3">
    <location>
        <begin position="230"/>
        <end position="250"/>
    </location>
</feature>
<sequence>MATVNVWVERAAKARQGSVLLPSQPPPPPVDNTFVVRRPVDAWPTVATANANGHVQPPKSKKSSPSPSPSTFSSTLPTPAFSSPANSGAVSPSEPARASGSGSVSSAGDPPAPSGKTKQRKWVPIPPEELRAAAQQQQRPRNGFIDRSGRSAGRKSESRSGTASRAASVSSRSEPPQPPPPPPPATESQPEYASHNAWQYQAPQSAYPVQERYFPQQYQYWSANPPIHGELPHDESKDSLPPHNHYRDGWRPMYWWMHAPAPVPPPSTDPPPPSAVEPRHQARPPKPTSGTSSLPTGRVILFGTVDAESIAMDSLTTKTESKRRKPQPQPQQPQDDGTSPSSRTRESGWRTTEAVWPVEPPSTTSPVLPAGLPLSASKPALFSIGVSPQARAQRLAEHPGVEVVDLTVALAPHAMNGQEPGSALGGQWEFGTTKFGDEVAPSPSPTQPNPPPAQFGQYGYPWGYQYDMGMYGYPPPHAPAHPMAGPAPLAMMPPPHMMVPYDMDSTTSPSVSPTAERSVGSEWEVRDFGYGFGNGNANAGASGNADLVRASVLRQPRDFDQPTIEDRPPPRRAPPWFEPRGGRRGRGGFRPGYRGRAGPPGVYGPPMPTPRSQHHHHHPPYDESYYVPPPPPQTIQYYAQPPPPPPNLRTQLSFPIDRLRMEILSQLEFYLSPDNLATDLYLRQQMDSRGWIRIDTLASFNRVMAKTTDLNLVRDVLALSHYVEIRGDWVRSTEGWEKYVLPTAAPSVVEPEAEKPEEPESSSLLMQSVAGEGAAGVGPTAEEEEDEEEDVVFVIDRAAPAWSPARPR</sequence>
<dbReference type="EMBL" id="DF848767">
    <property type="protein sequence ID" value="GAT54789.1"/>
    <property type="molecule type" value="Genomic_DNA"/>
</dbReference>
<dbReference type="InterPro" id="IPR036388">
    <property type="entry name" value="WH-like_DNA-bd_sf"/>
</dbReference>
<feature type="region of interest" description="Disordered" evidence="3">
    <location>
        <begin position="222"/>
        <end position="298"/>
    </location>
</feature>
<keyword evidence="6" id="KW-1185">Reference proteome</keyword>
<dbReference type="PANTHER" id="PTHR22792">
    <property type="entry name" value="LUPUS LA PROTEIN-RELATED"/>
    <property type="match status" value="1"/>
</dbReference>
<feature type="compositionally biased region" description="Pro residues" evidence="3">
    <location>
        <begin position="261"/>
        <end position="275"/>
    </location>
</feature>
<evidence type="ECO:0000313" key="5">
    <source>
        <dbReference type="EMBL" id="GAT54789.1"/>
    </source>
</evidence>
<evidence type="ECO:0000256" key="1">
    <source>
        <dbReference type="ARBA" id="ARBA00022884"/>
    </source>
</evidence>
<organism evidence="5 6">
    <name type="scientific">Mycena chlorophos</name>
    <name type="common">Agaric fungus</name>
    <name type="synonym">Agaricus chlorophos</name>
    <dbReference type="NCBI Taxonomy" id="658473"/>
    <lineage>
        <taxon>Eukaryota</taxon>
        <taxon>Fungi</taxon>
        <taxon>Dikarya</taxon>
        <taxon>Basidiomycota</taxon>
        <taxon>Agaricomycotina</taxon>
        <taxon>Agaricomycetes</taxon>
        <taxon>Agaricomycetidae</taxon>
        <taxon>Agaricales</taxon>
        <taxon>Marasmiineae</taxon>
        <taxon>Mycenaceae</taxon>
        <taxon>Mycena</taxon>
    </lineage>
</organism>
<dbReference type="Pfam" id="PF05383">
    <property type="entry name" value="La"/>
    <property type="match status" value="1"/>
</dbReference>
<feature type="region of interest" description="Disordered" evidence="3">
    <location>
        <begin position="555"/>
        <end position="633"/>
    </location>
</feature>
<dbReference type="CDD" id="cd07323">
    <property type="entry name" value="LAM"/>
    <property type="match status" value="1"/>
</dbReference>
<dbReference type="SUPFAM" id="SSF46785">
    <property type="entry name" value="Winged helix' DNA-binding domain"/>
    <property type="match status" value="1"/>
</dbReference>
<feature type="compositionally biased region" description="Low complexity" evidence="3">
    <location>
        <begin position="95"/>
        <end position="109"/>
    </location>
</feature>
<dbReference type="PROSITE" id="PS50961">
    <property type="entry name" value="HTH_LA"/>
    <property type="match status" value="1"/>
</dbReference>
<gene>
    <name evidence="5" type="ORF">MCHLO_11614</name>
</gene>
<evidence type="ECO:0000256" key="2">
    <source>
        <dbReference type="PROSITE-ProRule" id="PRU00332"/>
    </source>
</evidence>
<dbReference type="InterPro" id="IPR006630">
    <property type="entry name" value="La_HTH"/>
</dbReference>
<feature type="compositionally biased region" description="Low complexity" evidence="3">
    <location>
        <begin position="159"/>
        <end position="173"/>
    </location>
</feature>
<feature type="compositionally biased region" description="Pro residues" evidence="3">
    <location>
        <begin position="175"/>
        <end position="185"/>
    </location>
</feature>
<proteinExistence type="predicted"/>
<dbReference type="InterPro" id="IPR045180">
    <property type="entry name" value="La_dom_prot"/>
</dbReference>
<evidence type="ECO:0000259" key="4">
    <source>
        <dbReference type="PROSITE" id="PS50961"/>
    </source>
</evidence>
<dbReference type="InterPro" id="IPR036390">
    <property type="entry name" value="WH_DNA-bd_sf"/>
</dbReference>
<name>A0ABQ0LVR7_MYCCL</name>
<feature type="domain" description="HTH La-type RNA-binding" evidence="4">
    <location>
        <begin position="653"/>
        <end position="743"/>
    </location>
</feature>
<dbReference type="SMART" id="SM00715">
    <property type="entry name" value="LA"/>
    <property type="match status" value="1"/>
</dbReference>
<feature type="compositionally biased region" description="Basic and acidic residues" evidence="3">
    <location>
        <begin position="555"/>
        <end position="569"/>
    </location>
</feature>
<feature type="compositionally biased region" description="Pro residues" evidence="3">
    <location>
        <begin position="442"/>
        <end position="453"/>
    </location>
</feature>
<feature type="compositionally biased region" description="Polar residues" evidence="3">
    <location>
        <begin position="186"/>
        <end position="199"/>
    </location>
</feature>
<feature type="region of interest" description="Disordered" evidence="3">
    <location>
        <begin position="749"/>
        <end position="791"/>
    </location>
</feature>
<dbReference type="Proteomes" id="UP000815677">
    <property type="component" value="Unassembled WGS sequence"/>
</dbReference>
<feature type="region of interest" description="Disordered" evidence="3">
    <location>
        <begin position="316"/>
        <end position="366"/>
    </location>
</feature>
<evidence type="ECO:0000256" key="3">
    <source>
        <dbReference type="SAM" id="MobiDB-lite"/>
    </source>
</evidence>
<evidence type="ECO:0000313" key="6">
    <source>
        <dbReference type="Proteomes" id="UP000815677"/>
    </source>
</evidence>
<dbReference type="Gene3D" id="1.10.10.10">
    <property type="entry name" value="Winged helix-like DNA-binding domain superfamily/Winged helix DNA-binding domain"/>
    <property type="match status" value="1"/>
</dbReference>
<protein>
    <recommendedName>
        <fullName evidence="4">HTH La-type RNA-binding domain-containing protein</fullName>
    </recommendedName>
</protein>
<keyword evidence="1 2" id="KW-0694">RNA-binding</keyword>
<feature type="compositionally biased region" description="Low complexity" evidence="3">
    <location>
        <begin position="63"/>
        <end position="85"/>
    </location>
</feature>
<feature type="compositionally biased region" description="Low complexity" evidence="3">
    <location>
        <begin position="591"/>
        <end position="600"/>
    </location>
</feature>
<feature type="region of interest" description="Disordered" evidence="3">
    <location>
        <begin position="48"/>
        <end position="199"/>
    </location>
</feature>
<accession>A0ABQ0LVR7</accession>
<feature type="compositionally biased region" description="Acidic residues" evidence="3">
    <location>
        <begin position="781"/>
        <end position="791"/>
    </location>
</feature>
<feature type="region of interest" description="Disordered" evidence="3">
    <location>
        <begin position="14"/>
        <end position="36"/>
    </location>
</feature>
<reference evidence="5" key="1">
    <citation type="submission" date="2014-09" db="EMBL/GenBank/DDBJ databases">
        <title>Genome sequence of the luminous mushroom Mycena chlorophos for searching fungal bioluminescence genes.</title>
        <authorList>
            <person name="Tanaka Y."/>
            <person name="Kasuga D."/>
            <person name="Oba Y."/>
            <person name="Hase S."/>
            <person name="Sato K."/>
            <person name="Oba Y."/>
            <person name="Sakakibara Y."/>
        </authorList>
    </citation>
    <scope>NUCLEOTIDE SEQUENCE</scope>
</reference>